<dbReference type="Proteomes" id="UP000494206">
    <property type="component" value="Unassembled WGS sequence"/>
</dbReference>
<feature type="compositionally biased region" description="Acidic residues" evidence="1">
    <location>
        <begin position="359"/>
        <end position="368"/>
    </location>
</feature>
<name>A0A8S1EAH7_9PELO</name>
<feature type="signal peptide" evidence="2">
    <location>
        <begin position="1"/>
        <end position="23"/>
    </location>
</feature>
<gene>
    <name evidence="3" type="ORF">CBOVIS_LOCUS3591</name>
</gene>
<feature type="compositionally biased region" description="Acidic residues" evidence="1">
    <location>
        <begin position="277"/>
        <end position="291"/>
    </location>
</feature>
<feature type="compositionally biased region" description="Acidic residues" evidence="1">
    <location>
        <begin position="385"/>
        <end position="396"/>
    </location>
</feature>
<feature type="chain" id="PRO_5035861520" description="DOMON domain-containing protein" evidence="2">
    <location>
        <begin position="24"/>
        <end position="501"/>
    </location>
</feature>
<organism evidence="3 4">
    <name type="scientific">Caenorhabditis bovis</name>
    <dbReference type="NCBI Taxonomy" id="2654633"/>
    <lineage>
        <taxon>Eukaryota</taxon>
        <taxon>Metazoa</taxon>
        <taxon>Ecdysozoa</taxon>
        <taxon>Nematoda</taxon>
        <taxon>Chromadorea</taxon>
        <taxon>Rhabditida</taxon>
        <taxon>Rhabditina</taxon>
        <taxon>Rhabditomorpha</taxon>
        <taxon>Rhabditoidea</taxon>
        <taxon>Rhabditidae</taxon>
        <taxon>Peloderinae</taxon>
        <taxon>Caenorhabditis</taxon>
    </lineage>
</organism>
<dbReference type="AlphaFoldDB" id="A0A8S1EAH7"/>
<feature type="compositionally biased region" description="Basic and acidic residues" evidence="1">
    <location>
        <begin position="348"/>
        <end position="358"/>
    </location>
</feature>
<comment type="caution">
    <text evidence="3">The sequence shown here is derived from an EMBL/GenBank/DDBJ whole genome shotgun (WGS) entry which is preliminary data.</text>
</comment>
<keyword evidence="2" id="KW-0732">Signal</keyword>
<dbReference type="PANTHER" id="PTHR21449">
    <property type="entry name" value="PROTEIN CBG05271-RELATED"/>
    <property type="match status" value="1"/>
</dbReference>
<feature type="compositionally biased region" description="Basic residues" evidence="1">
    <location>
        <begin position="448"/>
        <end position="459"/>
    </location>
</feature>
<evidence type="ECO:0008006" key="5">
    <source>
        <dbReference type="Google" id="ProtNLM"/>
    </source>
</evidence>
<feature type="compositionally biased region" description="Basic residues" evidence="1">
    <location>
        <begin position="423"/>
        <end position="432"/>
    </location>
</feature>
<feature type="region of interest" description="Disordered" evidence="1">
    <location>
        <begin position="249"/>
        <end position="472"/>
    </location>
</feature>
<dbReference type="OrthoDB" id="5872607at2759"/>
<dbReference type="EMBL" id="CADEPM010000002">
    <property type="protein sequence ID" value="CAB3400717.1"/>
    <property type="molecule type" value="Genomic_DNA"/>
</dbReference>
<feature type="compositionally biased region" description="Acidic residues" evidence="1">
    <location>
        <begin position="463"/>
        <end position="472"/>
    </location>
</feature>
<reference evidence="3 4" key="1">
    <citation type="submission" date="2020-04" db="EMBL/GenBank/DDBJ databases">
        <authorList>
            <person name="Laetsch R D."/>
            <person name="Stevens L."/>
            <person name="Kumar S."/>
            <person name="Blaxter L. M."/>
        </authorList>
    </citation>
    <scope>NUCLEOTIDE SEQUENCE [LARGE SCALE GENOMIC DNA]</scope>
</reference>
<evidence type="ECO:0000313" key="3">
    <source>
        <dbReference type="EMBL" id="CAB3400717.1"/>
    </source>
</evidence>
<protein>
    <recommendedName>
        <fullName evidence="5">DOMON domain-containing protein</fullName>
    </recommendedName>
</protein>
<keyword evidence="4" id="KW-1185">Reference proteome</keyword>
<proteinExistence type="predicted"/>
<dbReference type="PANTHER" id="PTHR21449:SF5">
    <property type="entry name" value="CUB DOMAIN-CONTAINING PROTEIN-RELATED"/>
    <property type="match status" value="1"/>
</dbReference>
<feature type="compositionally biased region" description="Basic residues" evidence="1">
    <location>
        <begin position="295"/>
        <end position="309"/>
    </location>
</feature>
<sequence>MCTAPRMLIVFSFVIAIISVANCLPLLQSKHFDSECNVENCFGEPQNCDPKTSCQSLIQFENNGSVKLLLRNFSDPYSYAAFAIGRKADDTINYLVCLPHALKSFRANAELGKPITIVETDADMPVDKLGDDVYVCRYPASEIPDSFKNDQTFFVNRGKFHDNLVIYDGEQLFSFDSTPGDDDFDENDDYYNAEPPVAMGLVSLRLGDEKSIAFTKDESKMASDAITSLRKISDDDDDFAMDFEIVEKQTKRNSKKSQKIIDHEEEDDSEKQLPPIDENEEEDDQDDDEIESSSHRNKMSRNSRRGKKTSRNEDDHDNTDDDSEKRRKTFLKSIRRSKKYDDEDDDVESSRRSRKYDDNDGEEDEDFDDKPRKSKRPSKSRKVDDDDEDFDDEEAEDNSRPRKSKGRKFYESDDEDDEVGHYNTRRRDHKNRRIYDDEDEDEEDTSRKSRKNKDKKKSKKNDEDYEIEVDEEDDDYDDANSIGQHFFLELFVLFIVLHQLF</sequence>
<feature type="compositionally biased region" description="Basic residues" evidence="1">
    <location>
        <begin position="326"/>
        <end position="338"/>
    </location>
</feature>
<evidence type="ECO:0000256" key="1">
    <source>
        <dbReference type="SAM" id="MobiDB-lite"/>
    </source>
</evidence>
<evidence type="ECO:0000313" key="4">
    <source>
        <dbReference type="Proteomes" id="UP000494206"/>
    </source>
</evidence>
<accession>A0A8S1EAH7</accession>
<evidence type="ECO:0000256" key="2">
    <source>
        <dbReference type="SAM" id="SignalP"/>
    </source>
</evidence>